<organism evidence="2 3">
    <name type="scientific">Phocoenobacter skyensis</name>
    <dbReference type="NCBI Taxonomy" id="97481"/>
    <lineage>
        <taxon>Bacteria</taxon>
        <taxon>Pseudomonadati</taxon>
        <taxon>Pseudomonadota</taxon>
        <taxon>Gammaproteobacteria</taxon>
        <taxon>Pasteurellales</taxon>
        <taxon>Pasteurellaceae</taxon>
        <taxon>Phocoenobacter</taxon>
    </lineage>
</organism>
<proteinExistence type="predicted"/>
<dbReference type="Proteomes" id="UP001236239">
    <property type="component" value="Unassembled WGS sequence"/>
</dbReference>
<evidence type="ECO:0000313" key="2">
    <source>
        <dbReference type="EMBL" id="MDP8172023.1"/>
    </source>
</evidence>
<protein>
    <recommendedName>
        <fullName evidence="4">Lipoprotein</fullName>
    </recommendedName>
</protein>
<evidence type="ECO:0008006" key="4">
    <source>
        <dbReference type="Google" id="ProtNLM"/>
    </source>
</evidence>
<dbReference type="EMBL" id="JASAYQ010000001">
    <property type="protein sequence ID" value="MDP8172023.1"/>
    <property type="molecule type" value="Genomic_DNA"/>
</dbReference>
<keyword evidence="1" id="KW-0812">Transmembrane</keyword>
<dbReference type="AlphaFoldDB" id="A0AAJ6NZZ0"/>
<keyword evidence="1" id="KW-0472">Membrane</keyword>
<dbReference type="PROSITE" id="PS51257">
    <property type="entry name" value="PROKAR_LIPOPROTEIN"/>
    <property type="match status" value="1"/>
</dbReference>
<sequence>MKKLFITFTLLSLLLLTGCTGILWGEALNIHNDETTKIIGEDTIYAFGKTKASTEQVIKDSLVLMGNKYWYIISAKNSKTIFELLRAKLPKPFTIMGKGSLPIEITNKKGVFNSNFCLKYISQNKQEQNKLKQLQFKSTAPKQTIYTKCIDVTGKYFTTQQTIKPEYHFETPINVSLFRTETKTNIGGSRVVSIPEAVIYTPLALAGDIIILPLMVISSVFN</sequence>
<keyword evidence="1" id="KW-1133">Transmembrane helix</keyword>
<reference evidence="2" key="1">
    <citation type="journal article" date="2023" name="Front. Microbiol.">
        <title>Phylogeography and host specificity of Pasteurellaceae pathogenic to sea-farmed fish in the north-east Atlantic.</title>
        <authorList>
            <person name="Gulla S."/>
            <person name="Colquhoun D.J."/>
            <person name="Olsen A.B."/>
            <person name="Spilsberg B."/>
            <person name="Lagesen K."/>
            <person name="Aakesson C.P."/>
            <person name="Strom S."/>
            <person name="Manji F."/>
            <person name="Birkbeck T.H."/>
            <person name="Nilsen H.K."/>
        </authorList>
    </citation>
    <scope>NUCLEOTIDE SEQUENCE</scope>
    <source>
        <strain evidence="2">TW16_20</strain>
    </source>
</reference>
<evidence type="ECO:0000256" key="1">
    <source>
        <dbReference type="SAM" id="Phobius"/>
    </source>
</evidence>
<accession>A0AAJ6NZZ0</accession>
<name>A0AAJ6NZZ0_9PAST</name>
<feature type="transmembrane region" description="Helical" evidence="1">
    <location>
        <begin position="199"/>
        <end position="221"/>
    </location>
</feature>
<evidence type="ECO:0000313" key="3">
    <source>
        <dbReference type="Proteomes" id="UP001236239"/>
    </source>
</evidence>
<dbReference type="RefSeq" id="WP_306373657.1">
    <property type="nucleotide sequence ID" value="NZ_JASAYK010000001.1"/>
</dbReference>
<gene>
    <name evidence="2" type="ORF">QJU93_01415</name>
</gene>
<comment type="caution">
    <text evidence="2">The sequence shown here is derived from an EMBL/GenBank/DDBJ whole genome shotgun (WGS) entry which is preliminary data.</text>
</comment>